<feature type="transmembrane region" description="Helical" evidence="7">
    <location>
        <begin position="274"/>
        <end position="296"/>
    </location>
</feature>
<feature type="transmembrane region" description="Helical" evidence="7">
    <location>
        <begin position="322"/>
        <end position="344"/>
    </location>
</feature>
<dbReference type="RefSeq" id="WP_068261220.1">
    <property type="nucleotide sequence ID" value="NZ_LWSK01000023.1"/>
</dbReference>
<dbReference type="PANTHER" id="PTHR30250:SF10">
    <property type="entry name" value="LIPOPOLYSACCHARIDE BIOSYNTHESIS PROTEIN WZXC"/>
    <property type="match status" value="1"/>
</dbReference>
<feature type="transmembrane region" description="Helical" evidence="7">
    <location>
        <begin position="140"/>
        <end position="166"/>
    </location>
</feature>
<dbReference type="EMBL" id="VRLW01000001">
    <property type="protein sequence ID" value="KAA1259653.1"/>
    <property type="molecule type" value="Genomic_DNA"/>
</dbReference>
<feature type="transmembrane region" description="Helical" evidence="7">
    <location>
        <begin position="112"/>
        <end position="134"/>
    </location>
</feature>
<feature type="transmembrane region" description="Helical" evidence="7">
    <location>
        <begin position="392"/>
        <end position="411"/>
    </location>
</feature>
<name>A0A5B1CJM4_9BACT</name>
<feature type="transmembrane region" description="Helical" evidence="7">
    <location>
        <begin position="20"/>
        <end position="44"/>
    </location>
</feature>
<accession>A0A5B1CJM4</accession>
<evidence type="ECO:0000256" key="4">
    <source>
        <dbReference type="ARBA" id="ARBA00022692"/>
    </source>
</evidence>
<dbReference type="OrthoDB" id="8562875at2"/>
<evidence type="ECO:0000256" key="2">
    <source>
        <dbReference type="ARBA" id="ARBA00007430"/>
    </source>
</evidence>
<protein>
    <recommendedName>
        <fullName evidence="10">Polysaccharide biosynthesis protein</fullName>
    </recommendedName>
</protein>
<evidence type="ECO:0000256" key="6">
    <source>
        <dbReference type="ARBA" id="ARBA00023136"/>
    </source>
</evidence>
<dbReference type="InterPro" id="IPR050833">
    <property type="entry name" value="Poly_Biosynth_Transport"/>
</dbReference>
<keyword evidence="5 7" id="KW-1133">Transmembrane helix</keyword>
<evidence type="ECO:0000313" key="8">
    <source>
        <dbReference type="EMBL" id="KAA1259653.1"/>
    </source>
</evidence>
<comment type="caution">
    <text evidence="8">The sequence shown here is derived from an EMBL/GenBank/DDBJ whole genome shotgun (WGS) entry which is preliminary data.</text>
</comment>
<comment type="subcellular location">
    <subcellularLocation>
        <location evidence="1">Cell membrane</location>
        <topology evidence="1">Multi-pass membrane protein</topology>
    </subcellularLocation>
</comment>
<dbReference type="Proteomes" id="UP000322699">
    <property type="component" value="Unassembled WGS sequence"/>
</dbReference>
<evidence type="ECO:0000256" key="3">
    <source>
        <dbReference type="ARBA" id="ARBA00022475"/>
    </source>
</evidence>
<evidence type="ECO:0000256" key="7">
    <source>
        <dbReference type="SAM" id="Phobius"/>
    </source>
</evidence>
<organism evidence="8 9">
    <name type="scientific">Rubripirellula obstinata</name>
    <dbReference type="NCBI Taxonomy" id="406547"/>
    <lineage>
        <taxon>Bacteria</taxon>
        <taxon>Pseudomonadati</taxon>
        <taxon>Planctomycetota</taxon>
        <taxon>Planctomycetia</taxon>
        <taxon>Pirellulales</taxon>
        <taxon>Pirellulaceae</taxon>
        <taxon>Rubripirellula</taxon>
    </lineage>
</organism>
<keyword evidence="6 7" id="KW-0472">Membrane</keyword>
<feature type="transmembrane region" description="Helical" evidence="7">
    <location>
        <begin position="417"/>
        <end position="440"/>
    </location>
</feature>
<feature type="transmembrane region" description="Helical" evidence="7">
    <location>
        <begin position="364"/>
        <end position="385"/>
    </location>
</feature>
<dbReference type="PANTHER" id="PTHR30250">
    <property type="entry name" value="PST FAMILY PREDICTED COLANIC ACID TRANSPORTER"/>
    <property type="match status" value="1"/>
</dbReference>
<dbReference type="AlphaFoldDB" id="A0A5B1CJM4"/>
<reference evidence="8 9" key="1">
    <citation type="submission" date="2019-08" db="EMBL/GenBank/DDBJ databases">
        <title>Deep-cultivation of Planctomycetes and their phenomic and genomic characterization uncovers novel biology.</title>
        <authorList>
            <person name="Wiegand S."/>
            <person name="Jogler M."/>
            <person name="Boedeker C."/>
            <person name="Pinto D."/>
            <person name="Vollmers J."/>
            <person name="Rivas-Marin E."/>
            <person name="Kohn T."/>
            <person name="Peeters S.H."/>
            <person name="Heuer A."/>
            <person name="Rast P."/>
            <person name="Oberbeckmann S."/>
            <person name="Bunk B."/>
            <person name="Jeske O."/>
            <person name="Meyerdierks A."/>
            <person name="Storesund J.E."/>
            <person name="Kallscheuer N."/>
            <person name="Luecker S."/>
            <person name="Lage O.M."/>
            <person name="Pohl T."/>
            <person name="Merkel B.J."/>
            <person name="Hornburger P."/>
            <person name="Mueller R.-W."/>
            <person name="Bruemmer F."/>
            <person name="Labrenz M."/>
            <person name="Spormann A.M."/>
            <person name="Op Den Camp H."/>
            <person name="Overmann J."/>
            <person name="Amann R."/>
            <person name="Jetten M.S.M."/>
            <person name="Mascher T."/>
            <person name="Medema M.H."/>
            <person name="Devos D.P."/>
            <person name="Kaster A.-K."/>
            <person name="Ovreas L."/>
            <person name="Rohde M."/>
            <person name="Galperin M.Y."/>
            <person name="Jogler C."/>
        </authorList>
    </citation>
    <scope>NUCLEOTIDE SEQUENCE [LARGE SCALE GENOMIC DNA]</scope>
    <source>
        <strain evidence="8 9">LF1</strain>
    </source>
</reference>
<dbReference type="GO" id="GO:0005886">
    <property type="term" value="C:plasma membrane"/>
    <property type="evidence" value="ECO:0007669"/>
    <property type="project" value="UniProtKB-SubCell"/>
</dbReference>
<keyword evidence="4 7" id="KW-0812">Transmembrane</keyword>
<keyword evidence="3" id="KW-1003">Cell membrane</keyword>
<feature type="transmembrane region" description="Helical" evidence="7">
    <location>
        <begin position="178"/>
        <end position="201"/>
    </location>
</feature>
<comment type="similarity">
    <text evidence="2">Belongs to the polysaccharide synthase family.</text>
</comment>
<feature type="transmembrane region" description="Helical" evidence="7">
    <location>
        <begin position="50"/>
        <end position="73"/>
    </location>
</feature>
<evidence type="ECO:0000256" key="5">
    <source>
        <dbReference type="ARBA" id="ARBA00022989"/>
    </source>
</evidence>
<evidence type="ECO:0008006" key="10">
    <source>
        <dbReference type="Google" id="ProtNLM"/>
    </source>
</evidence>
<gene>
    <name evidence="8" type="ORF">LF1_21880</name>
</gene>
<evidence type="ECO:0000256" key="1">
    <source>
        <dbReference type="ARBA" id="ARBA00004651"/>
    </source>
</evidence>
<proteinExistence type="inferred from homology"/>
<keyword evidence="9" id="KW-1185">Reference proteome</keyword>
<evidence type="ECO:0000313" key="9">
    <source>
        <dbReference type="Proteomes" id="UP000322699"/>
    </source>
</evidence>
<sequence length="453" mass="49427">MFLDPLRPIFLKTGLDRAVLYGILMKCWQIPSGVVTMLMIAFFFDPETQGVYYTIFGILGLQNMAEAGLTSVLMHAVSHESARVQISGDGNLTGTPDAIGRIASLTRGGVKCLLGCGVLFAIIALVWGLLIFRGSDESNIGFVLLCSVLLSAASLVSAGLVAILEGCNQVVAVNRNRLGQVVCGSFVVWVVIATGGTLWAIPASLATQLIWEMKLIAFGNRKLMLKILKASDTDLNWRQEIWPLQWKLGLQGFVHQFAFTPMIPVLYHWHGPVVAGQAGMTLSTLLQLLGVASMWIRTRAPQFGELIAQEKRSTLDQVFRKVTISSTAALVALMTLFCSTLFLMGNADHELLVKLASRFLPVQLALGIAIATLPIHLMQCFAIYLRSHKVDPLWRITIASNLLLTLAVVLGEIQFGAIALGASITLVYGFITLPTVFMVWHRFRTNQSPAKSS</sequence>